<sequence length="97" mass="11614">MENERQSLPLKSVASCFEDRDWDIQFWRSLGETDFGSWQEMMNLLQKVQSSEEVEDRVIWELDRSKSFTTKSLYGFITDRRTWLILLKEKDSVKVSE</sequence>
<keyword evidence="2" id="KW-1185">Reference proteome</keyword>
<evidence type="ECO:0000313" key="1">
    <source>
        <dbReference type="EMBL" id="WVZ86459.1"/>
    </source>
</evidence>
<gene>
    <name evidence="1" type="ORF">U9M48_033230</name>
</gene>
<dbReference type="Proteomes" id="UP001341281">
    <property type="component" value="Chromosome 07"/>
</dbReference>
<protein>
    <submittedName>
        <fullName evidence="1">Uncharacterized protein</fullName>
    </submittedName>
</protein>
<proteinExistence type="predicted"/>
<name>A0AAQ3U6F1_PASNO</name>
<organism evidence="1 2">
    <name type="scientific">Paspalum notatum var. saurae</name>
    <dbReference type="NCBI Taxonomy" id="547442"/>
    <lineage>
        <taxon>Eukaryota</taxon>
        <taxon>Viridiplantae</taxon>
        <taxon>Streptophyta</taxon>
        <taxon>Embryophyta</taxon>
        <taxon>Tracheophyta</taxon>
        <taxon>Spermatophyta</taxon>
        <taxon>Magnoliopsida</taxon>
        <taxon>Liliopsida</taxon>
        <taxon>Poales</taxon>
        <taxon>Poaceae</taxon>
        <taxon>PACMAD clade</taxon>
        <taxon>Panicoideae</taxon>
        <taxon>Andropogonodae</taxon>
        <taxon>Paspaleae</taxon>
        <taxon>Paspalinae</taxon>
        <taxon>Paspalum</taxon>
    </lineage>
</organism>
<evidence type="ECO:0000313" key="2">
    <source>
        <dbReference type="Proteomes" id="UP001341281"/>
    </source>
</evidence>
<reference evidence="1 2" key="1">
    <citation type="submission" date="2024-02" db="EMBL/GenBank/DDBJ databases">
        <title>High-quality chromosome-scale genome assembly of Pensacola bahiagrass (Paspalum notatum Flugge var. saurae).</title>
        <authorList>
            <person name="Vega J.M."/>
            <person name="Podio M."/>
            <person name="Orjuela J."/>
            <person name="Siena L.A."/>
            <person name="Pessino S.C."/>
            <person name="Combes M.C."/>
            <person name="Mariac C."/>
            <person name="Albertini E."/>
            <person name="Pupilli F."/>
            <person name="Ortiz J.P.A."/>
            <person name="Leblanc O."/>
        </authorList>
    </citation>
    <scope>NUCLEOTIDE SEQUENCE [LARGE SCALE GENOMIC DNA]</scope>
    <source>
        <strain evidence="1">R1</strain>
        <tissue evidence="1">Leaf</tissue>
    </source>
</reference>
<accession>A0AAQ3U6F1</accession>
<dbReference type="AlphaFoldDB" id="A0AAQ3U6F1"/>
<dbReference type="EMBL" id="CP144751">
    <property type="protein sequence ID" value="WVZ86459.1"/>
    <property type="molecule type" value="Genomic_DNA"/>
</dbReference>